<keyword evidence="1" id="KW-0812">Transmembrane</keyword>
<dbReference type="EMBL" id="CAADGD010000156">
    <property type="protein sequence ID" value="VFK73005.1"/>
    <property type="molecule type" value="Genomic_DNA"/>
</dbReference>
<feature type="transmembrane region" description="Helical" evidence="1">
    <location>
        <begin position="64"/>
        <end position="82"/>
    </location>
</feature>
<organism evidence="2">
    <name type="scientific">Candidatus Kentrum sp. UNK</name>
    <dbReference type="NCBI Taxonomy" id="2126344"/>
    <lineage>
        <taxon>Bacteria</taxon>
        <taxon>Pseudomonadati</taxon>
        <taxon>Pseudomonadota</taxon>
        <taxon>Gammaproteobacteria</taxon>
        <taxon>Candidatus Kentrum</taxon>
    </lineage>
</organism>
<name>A0A451AQ93_9GAMM</name>
<evidence type="ECO:0000313" key="3">
    <source>
        <dbReference type="EMBL" id="VFK73005.1"/>
    </source>
</evidence>
<keyword evidence="1" id="KW-1133">Transmembrane helix</keyword>
<protein>
    <submittedName>
        <fullName evidence="2">Uncharacterized protein</fullName>
    </submittedName>
</protein>
<evidence type="ECO:0000256" key="1">
    <source>
        <dbReference type="SAM" id="Phobius"/>
    </source>
</evidence>
<accession>A0A451AQ93</accession>
<keyword evidence="1" id="KW-0472">Membrane</keyword>
<evidence type="ECO:0000313" key="2">
    <source>
        <dbReference type="EMBL" id="VFK68188.1"/>
    </source>
</evidence>
<reference evidence="2" key="1">
    <citation type="submission" date="2019-02" db="EMBL/GenBank/DDBJ databases">
        <authorList>
            <person name="Gruber-Vodicka R. H."/>
            <person name="Seah K. B. B."/>
        </authorList>
    </citation>
    <scope>NUCLEOTIDE SEQUENCE</scope>
    <source>
        <strain evidence="3">BECK_BY19</strain>
        <strain evidence="2">BECK_BY8</strain>
    </source>
</reference>
<dbReference type="AlphaFoldDB" id="A0A451AQ93"/>
<sequence length="93" mass="10734">MKICGLSGFGPDNREIYEAKESCLRKHFDVETKKIIDMFFYDINKEFIIQVSTMSKINKVGLDVLLAIIGVLFGSGIIVEIYRSRKKRIKKNM</sequence>
<gene>
    <name evidence="2" type="ORF">BECKUNK1418G_GA0071005_12116</name>
    <name evidence="3" type="ORF">BECKUNK1418H_GA0071006_115610</name>
</gene>
<proteinExistence type="predicted"/>
<dbReference type="EMBL" id="CAADFZ010000211">
    <property type="protein sequence ID" value="VFK68188.1"/>
    <property type="molecule type" value="Genomic_DNA"/>
</dbReference>